<comment type="caution">
    <text evidence="1">The sequence shown here is derived from an EMBL/GenBank/DDBJ whole genome shotgun (WGS) entry which is preliminary data.</text>
</comment>
<reference evidence="1 2" key="1">
    <citation type="journal article" date="2018" name="G3 (Bethesda)">
        <title>Phylogenetic and Phylogenomic Definition of Rhizopus Species.</title>
        <authorList>
            <person name="Gryganskyi A.P."/>
            <person name="Golan J."/>
            <person name="Dolatabadi S."/>
            <person name="Mondo S."/>
            <person name="Robb S."/>
            <person name="Idnurm A."/>
            <person name="Muszewska A."/>
            <person name="Steczkiewicz K."/>
            <person name="Masonjones S."/>
            <person name="Liao H.L."/>
            <person name="Gajdeczka M.T."/>
            <person name="Anike F."/>
            <person name="Vuek A."/>
            <person name="Anishchenko I.M."/>
            <person name="Voigt K."/>
            <person name="de Hoog G.S."/>
            <person name="Smith M.E."/>
            <person name="Heitman J."/>
            <person name="Vilgalys R."/>
            <person name="Stajich J.E."/>
        </authorList>
    </citation>
    <scope>NUCLEOTIDE SEQUENCE [LARGE SCALE GENOMIC DNA]</scope>
    <source>
        <strain evidence="1 2">CBS 357.93</strain>
    </source>
</reference>
<proteinExistence type="predicted"/>
<dbReference type="AlphaFoldDB" id="A0A367JVU7"/>
<sequence>MTGLVVISKMIKHLPSKQIRVLKNGGQFLIYIERYFDSRKFHLVGFEDRDYGYYDLNKSTHPAPFTFLNPGDEDWKTFTNEN</sequence>
<keyword evidence="2" id="KW-1185">Reference proteome</keyword>
<evidence type="ECO:0000313" key="1">
    <source>
        <dbReference type="EMBL" id="RCH94063.1"/>
    </source>
</evidence>
<name>A0A367JVU7_RHIAZ</name>
<dbReference type="Proteomes" id="UP000252139">
    <property type="component" value="Unassembled WGS sequence"/>
</dbReference>
<gene>
    <name evidence="1" type="ORF">CU097_008454</name>
</gene>
<accession>A0A367JVU7</accession>
<protein>
    <submittedName>
        <fullName evidence="1">Uncharacterized protein</fullName>
    </submittedName>
</protein>
<dbReference type="EMBL" id="PJQL01000623">
    <property type="protein sequence ID" value="RCH94063.1"/>
    <property type="molecule type" value="Genomic_DNA"/>
</dbReference>
<organism evidence="1 2">
    <name type="scientific">Rhizopus azygosporus</name>
    <name type="common">Rhizopus microsporus var. azygosporus</name>
    <dbReference type="NCBI Taxonomy" id="86630"/>
    <lineage>
        <taxon>Eukaryota</taxon>
        <taxon>Fungi</taxon>
        <taxon>Fungi incertae sedis</taxon>
        <taxon>Mucoromycota</taxon>
        <taxon>Mucoromycotina</taxon>
        <taxon>Mucoromycetes</taxon>
        <taxon>Mucorales</taxon>
        <taxon>Mucorineae</taxon>
        <taxon>Rhizopodaceae</taxon>
        <taxon>Rhizopus</taxon>
    </lineage>
</organism>
<evidence type="ECO:0000313" key="2">
    <source>
        <dbReference type="Proteomes" id="UP000252139"/>
    </source>
</evidence>